<evidence type="ECO:0000259" key="1">
    <source>
        <dbReference type="SMART" id="SM00829"/>
    </source>
</evidence>
<dbReference type="EMBL" id="CP016534">
    <property type="protein sequence ID" value="ANU09020.1"/>
    <property type="molecule type" value="Genomic_DNA"/>
</dbReference>
<accession>A0A1C7DBZ4</accession>
<organism evidence="3 4">
    <name type="scientific">Planococcus antarcticus DSM 14505</name>
    <dbReference type="NCBI Taxonomy" id="1185653"/>
    <lineage>
        <taxon>Bacteria</taxon>
        <taxon>Bacillati</taxon>
        <taxon>Bacillota</taxon>
        <taxon>Bacilli</taxon>
        <taxon>Bacillales</taxon>
        <taxon>Caryophanaceae</taxon>
        <taxon>Planococcus</taxon>
    </lineage>
</organism>
<dbReference type="Pfam" id="PF08240">
    <property type="entry name" value="ADH_N"/>
    <property type="match status" value="1"/>
</dbReference>
<dbReference type="InterPro" id="IPR011032">
    <property type="entry name" value="GroES-like_sf"/>
</dbReference>
<dbReference type="Pfam" id="PF00107">
    <property type="entry name" value="ADH_zinc_N"/>
    <property type="match status" value="1"/>
</dbReference>
<dbReference type="InterPro" id="IPR020843">
    <property type="entry name" value="ER"/>
</dbReference>
<dbReference type="EMBL" id="AJYB01000018">
    <property type="protein sequence ID" value="EIM07269.1"/>
    <property type="molecule type" value="Genomic_DNA"/>
</dbReference>
<dbReference type="PANTHER" id="PTHR45033">
    <property type="match status" value="1"/>
</dbReference>
<dbReference type="InterPro" id="IPR052711">
    <property type="entry name" value="Zinc_ADH-like"/>
</dbReference>
<dbReference type="InterPro" id="IPR036291">
    <property type="entry name" value="NAD(P)-bd_dom_sf"/>
</dbReference>
<sequence length="327" mass="35763">MKAFVMESGEWKLKNMEEPVTKAEEVLVSLKTAGINRRDLGLIKRYGDNPEALIVGSDGAGIVESVGEDVVDFATGDEVIINPALRWHTNSEAPPAEFDILGMPDHGTFAEKIAISAEQLEKKPPYLSWAEAGSLALSALTGYRALFTKGQLKKGDTLFIPGAGSGVATFLIQFAKNEGARVIVTSRSEEKRQHAKRIGADLAIPTDSDWLKELADETIDLVIDSVGGATFNRSLDILKKGGRIVIFGATTEDTVDLNLRKFFYGQYQLVGSTMGSREELRAMLEHMESFNMRPVVDKAFPLDQVEEAFDYLASGNQFGKVVLNISE</sequence>
<dbReference type="SUPFAM" id="SSF51735">
    <property type="entry name" value="NAD(P)-binding Rossmann-fold domains"/>
    <property type="match status" value="1"/>
</dbReference>
<dbReference type="SMART" id="SM00829">
    <property type="entry name" value="PKS_ER"/>
    <property type="match status" value="1"/>
</dbReference>
<dbReference type="OrthoDB" id="9787435at2"/>
<evidence type="ECO:0000313" key="4">
    <source>
        <dbReference type="Proteomes" id="UP000004725"/>
    </source>
</evidence>
<evidence type="ECO:0000313" key="2">
    <source>
        <dbReference type="EMBL" id="ANU09020.1"/>
    </source>
</evidence>
<dbReference type="KEGG" id="pana:BBH88_01035"/>
<dbReference type="InterPro" id="IPR013149">
    <property type="entry name" value="ADH-like_C"/>
</dbReference>
<dbReference type="eggNOG" id="COG0604">
    <property type="taxonomic scope" value="Bacteria"/>
</dbReference>
<dbReference type="InterPro" id="IPR013154">
    <property type="entry name" value="ADH-like_N"/>
</dbReference>
<gene>
    <name evidence="3" type="ORF">A1A1_06712</name>
    <name evidence="2" type="ORF">BBH88_01035</name>
</gene>
<reference evidence="2" key="3">
    <citation type="submission" date="2016-10" db="EMBL/GenBank/DDBJ databases">
        <authorList>
            <person name="See-Too W.S."/>
        </authorList>
    </citation>
    <scope>NUCLEOTIDE SEQUENCE</scope>
    <source>
        <strain evidence="2">DSM 14505</strain>
    </source>
</reference>
<dbReference type="SUPFAM" id="SSF50129">
    <property type="entry name" value="GroES-like"/>
    <property type="match status" value="1"/>
</dbReference>
<protein>
    <submittedName>
        <fullName evidence="3">Alcohol dehydrogenase</fullName>
    </submittedName>
</protein>
<dbReference type="GO" id="GO:0016491">
    <property type="term" value="F:oxidoreductase activity"/>
    <property type="evidence" value="ECO:0007669"/>
    <property type="project" value="InterPro"/>
</dbReference>
<proteinExistence type="predicted"/>
<name>A0A1C7DBZ4_9BACL</name>
<keyword evidence="5" id="KW-1185">Reference proteome</keyword>
<dbReference type="RefSeq" id="WP_006829348.1">
    <property type="nucleotide sequence ID" value="NZ_AJYB01000018.1"/>
</dbReference>
<dbReference type="Gene3D" id="3.40.50.720">
    <property type="entry name" value="NAD(P)-binding Rossmann-like Domain"/>
    <property type="match status" value="1"/>
</dbReference>
<reference evidence="5" key="2">
    <citation type="submission" date="2016-07" db="EMBL/GenBank/DDBJ databases">
        <authorList>
            <person name="See-Too W.S."/>
        </authorList>
    </citation>
    <scope>NUCLEOTIDE SEQUENCE [LARGE SCALE GENOMIC DNA]</scope>
    <source>
        <strain evidence="5">DSM 14505</strain>
    </source>
</reference>
<dbReference type="Proteomes" id="UP000092661">
    <property type="component" value="Chromosome"/>
</dbReference>
<evidence type="ECO:0000313" key="5">
    <source>
        <dbReference type="Proteomes" id="UP000092661"/>
    </source>
</evidence>
<dbReference type="Proteomes" id="UP000004725">
    <property type="component" value="Unassembled WGS sequence"/>
</dbReference>
<dbReference type="PANTHER" id="PTHR45033:SF3">
    <property type="entry name" value="DEHYDROGENASE, PUTATIVE (AFU_ORTHOLOGUE AFUA_2G13270)-RELATED"/>
    <property type="match status" value="1"/>
</dbReference>
<dbReference type="AlphaFoldDB" id="A0A1C7DBZ4"/>
<reference evidence="3 4" key="1">
    <citation type="journal article" date="2012" name="J. Bacteriol.">
        <title>Genome Sequence of the Antarctic Psychrophile Bacterium Planococcus antarcticus DSM 14505.</title>
        <authorList>
            <person name="Margolles A."/>
            <person name="Gueimonde M."/>
            <person name="Sanchez B."/>
        </authorList>
    </citation>
    <scope>NUCLEOTIDE SEQUENCE [LARGE SCALE GENOMIC DNA]</scope>
    <source>
        <strain evidence="3 4">DSM 14505</strain>
    </source>
</reference>
<evidence type="ECO:0000313" key="3">
    <source>
        <dbReference type="EMBL" id="EIM07269.1"/>
    </source>
</evidence>
<dbReference type="Gene3D" id="3.90.180.10">
    <property type="entry name" value="Medium-chain alcohol dehydrogenases, catalytic domain"/>
    <property type="match status" value="1"/>
</dbReference>
<feature type="domain" description="Enoyl reductase (ER)" evidence="1">
    <location>
        <begin position="4"/>
        <end position="323"/>
    </location>
</feature>